<accession>A0AAV5R8E5</accession>
<dbReference type="SUPFAM" id="SSF48371">
    <property type="entry name" value="ARM repeat"/>
    <property type="match status" value="1"/>
</dbReference>
<evidence type="ECO:0000256" key="5">
    <source>
        <dbReference type="SAM" id="MobiDB-lite"/>
    </source>
</evidence>
<organism evidence="7 8">
    <name type="scientific">Pichia kluyveri</name>
    <name type="common">Yeast</name>
    <dbReference type="NCBI Taxonomy" id="36015"/>
    <lineage>
        <taxon>Eukaryota</taxon>
        <taxon>Fungi</taxon>
        <taxon>Dikarya</taxon>
        <taxon>Ascomycota</taxon>
        <taxon>Saccharomycotina</taxon>
        <taxon>Pichiomycetes</taxon>
        <taxon>Pichiales</taxon>
        <taxon>Pichiaceae</taxon>
        <taxon>Pichia</taxon>
    </lineage>
</organism>
<name>A0AAV5R8E5_PICKL</name>
<dbReference type="GO" id="GO:0070772">
    <property type="term" value="C:PAS complex"/>
    <property type="evidence" value="ECO:0007669"/>
    <property type="project" value="InterPro"/>
</dbReference>
<comment type="subcellular location">
    <subcellularLocation>
        <location evidence="1">Endomembrane system</location>
    </subcellularLocation>
</comment>
<evidence type="ECO:0000256" key="1">
    <source>
        <dbReference type="ARBA" id="ARBA00004308"/>
    </source>
</evidence>
<dbReference type="GO" id="GO:0006661">
    <property type="term" value="P:phosphatidylinositol biosynthetic process"/>
    <property type="evidence" value="ECO:0007669"/>
    <property type="project" value="InterPro"/>
</dbReference>
<keyword evidence="3" id="KW-0677">Repeat</keyword>
<dbReference type="Proteomes" id="UP001378960">
    <property type="component" value="Unassembled WGS sequence"/>
</dbReference>
<feature type="domain" description="Vacuolar protein 14 C-terminal Fig4-binding" evidence="6">
    <location>
        <begin position="543"/>
        <end position="726"/>
    </location>
</feature>
<keyword evidence="8" id="KW-1185">Reference proteome</keyword>
<reference evidence="7 8" key="1">
    <citation type="journal article" date="2023" name="Elife">
        <title>Identification of key yeast species and microbe-microbe interactions impacting larval growth of Drosophila in the wild.</title>
        <authorList>
            <person name="Mure A."/>
            <person name="Sugiura Y."/>
            <person name="Maeda R."/>
            <person name="Honda K."/>
            <person name="Sakurai N."/>
            <person name="Takahashi Y."/>
            <person name="Watada M."/>
            <person name="Katoh T."/>
            <person name="Gotoh A."/>
            <person name="Gotoh Y."/>
            <person name="Taniguchi I."/>
            <person name="Nakamura K."/>
            <person name="Hayashi T."/>
            <person name="Katayama T."/>
            <person name="Uemura T."/>
            <person name="Hattori Y."/>
        </authorList>
    </citation>
    <scope>NUCLEOTIDE SEQUENCE [LARGE SCALE GENOMIC DNA]</scope>
    <source>
        <strain evidence="7 8">PK-24</strain>
    </source>
</reference>
<dbReference type="Gene3D" id="1.25.10.10">
    <property type="entry name" value="Leucine-rich Repeat Variant"/>
    <property type="match status" value="2"/>
</dbReference>
<keyword evidence="4" id="KW-0472">Membrane</keyword>
<evidence type="ECO:0000256" key="3">
    <source>
        <dbReference type="ARBA" id="ARBA00022737"/>
    </source>
</evidence>
<feature type="compositionally biased region" description="Acidic residues" evidence="5">
    <location>
        <begin position="438"/>
        <end position="449"/>
    </location>
</feature>
<comment type="similarity">
    <text evidence="2">Belongs to the VAC14 family.</text>
</comment>
<dbReference type="GO" id="GO:0010008">
    <property type="term" value="C:endosome membrane"/>
    <property type="evidence" value="ECO:0007669"/>
    <property type="project" value="TreeGrafter"/>
</dbReference>
<evidence type="ECO:0000259" key="6">
    <source>
        <dbReference type="Pfam" id="PF11916"/>
    </source>
</evidence>
<dbReference type="InterPro" id="IPR011989">
    <property type="entry name" value="ARM-like"/>
</dbReference>
<dbReference type="AlphaFoldDB" id="A0AAV5R8E5"/>
<dbReference type="InterPro" id="IPR016024">
    <property type="entry name" value="ARM-type_fold"/>
</dbReference>
<dbReference type="EMBL" id="BTGB01000005">
    <property type="protein sequence ID" value="GMM46894.1"/>
    <property type="molecule type" value="Genomic_DNA"/>
</dbReference>
<gene>
    <name evidence="7" type="ORF">DAPK24_034690</name>
</gene>
<evidence type="ECO:0000256" key="4">
    <source>
        <dbReference type="ARBA" id="ARBA00023136"/>
    </source>
</evidence>
<comment type="caution">
    <text evidence="7">The sequence shown here is derived from an EMBL/GenBank/DDBJ whole genome shotgun (WGS) entry which is preliminary data.</text>
</comment>
<dbReference type="Pfam" id="PF12755">
    <property type="entry name" value="Vac14_Fab1_bd"/>
    <property type="match status" value="1"/>
</dbReference>
<dbReference type="InterPro" id="IPR026825">
    <property type="entry name" value="Vac14"/>
</dbReference>
<feature type="compositionally biased region" description="Low complexity" evidence="5">
    <location>
        <begin position="420"/>
        <end position="437"/>
    </location>
</feature>
<protein>
    <submittedName>
        <fullName evidence="7">Vac14 protein</fullName>
    </submittedName>
</protein>
<dbReference type="InterPro" id="IPR021841">
    <property type="entry name" value="VAC14_Fig4p-bd"/>
</dbReference>
<dbReference type="PANTHER" id="PTHR16023">
    <property type="entry name" value="TAX1 BINDING PROTEIN-RELATED"/>
    <property type="match status" value="1"/>
</dbReference>
<evidence type="ECO:0000313" key="8">
    <source>
        <dbReference type="Proteomes" id="UP001378960"/>
    </source>
</evidence>
<evidence type="ECO:0000256" key="2">
    <source>
        <dbReference type="ARBA" id="ARBA00010225"/>
    </source>
</evidence>
<dbReference type="GO" id="GO:0000329">
    <property type="term" value="C:fungal-type vacuole membrane"/>
    <property type="evidence" value="ECO:0007669"/>
    <property type="project" value="TreeGrafter"/>
</dbReference>
<feature type="region of interest" description="Disordered" evidence="5">
    <location>
        <begin position="420"/>
        <end position="458"/>
    </location>
</feature>
<sequence length="789" mass="90534">MDKSLKRSLTDRIYEKRKLAALELEHIISDCIASNDFDKINNIITQLRNDFAYNIHDPYARYGGLIGLAAISIALGSNELPKYLNLIINPVIACFGDNDSNVRYYACEALYNIAKIAKGEILLYFNEIFDILSKLVADVENSVKNAADILDTLIKDIVCDKATNYISIINNNIDIIDNNSNIQSYEQQSTKAFSLEKFIPLLKERIYATNTYTRLFIVSWLILLNSIPDLQLISFLPSFLDPLLSYLKSPLKDVKILTENFLKLLLQEIIKINEIKLLPINNDNIENDIYIPGEDTLIDYPKIIDILINNLESNDNLIKSISLNWLTTLLSISPKSFNLLIPKLLIILLKIISNNNSNLSNLAQNLNTKLMNLISSNNYDSNFNLLINNLLLELSYNNNNNNSNNNNHMLNNLSNNLKNNLKNLDNKNNSNNKNDFTINDDDDNDDDNNDNYHRNHNNIDNSHNLIKLNSLDWLIMLQEKDSIKFMELNDKIFIILLKNLNCSNNKIINKILILLSKILNNSNDNYFNNFMIDLLTLFKKDSNLLNTKSNFIIKKICKSLNSEKVYISLSHVLLKMFNDDISNIDFIKIIVQILNNNLIIAPELNDLRLKLTKNDNTNADSILLTNLFKCWSINPPSLICISLLTSNYSLSYKIINQMVNYEININTLIQLDLLIQLLESPIFAKLRLDLLKPIKNINLFKCLYGLLMLLPQSNSFKILQNRLQSISSIINLPNIENNNSINEEINQDFDNEVLSFFNNCQTSLELINKDEINNEIINEFQPLDTSSII</sequence>
<dbReference type="PANTHER" id="PTHR16023:SF0">
    <property type="entry name" value="PROTEIN VAC14 HOMOLOG"/>
    <property type="match status" value="1"/>
</dbReference>
<proteinExistence type="inferred from homology"/>
<evidence type="ECO:0000313" key="7">
    <source>
        <dbReference type="EMBL" id="GMM46894.1"/>
    </source>
</evidence>
<dbReference type="Pfam" id="PF11916">
    <property type="entry name" value="Vac14_Fig4_bd"/>
    <property type="match status" value="1"/>
</dbReference>